<accession>A0ABT1IBE2</accession>
<dbReference type="Proteomes" id="UP001205185">
    <property type="component" value="Unassembled WGS sequence"/>
</dbReference>
<keyword evidence="2" id="KW-0433">Leucine-rich repeat</keyword>
<keyword evidence="5" id="KW-1185">Reference proteome</keyword>
<evidence type="ECO:0000313" key="5">
    <source>
        <dbReference type="Proteomes" id="UP001205185"/>
    </source>
</evidence>
<dbReference type="SUPFAM" id="SSF52047">
    <property type="entry name" value="RNI-like"/>
    <property type="match status" value="1"/>
</dbReference>
<keyword evidence="3" id="KW-0677">Repeat</keyword>
<evidence type="ECO:0000313" key="4">
    <source>
        <dbReference type="EMBL" id="MCP2269942.1"/>
    </source>
</evidence>
<evidence type="ECO:0000256" key="3">
    <source>
        <dbReference type="ARBA" id="ARBA00022737"/>
    </source>
</evidence>
<dbReference type="PANTHER" id="PTHR24113">
    <property type="entry name" value="RAN GTPASE-ACTIVATING PROTEIN 1"/>
    <property type="match status" value="1"/>
</dbReference>
<gene>
    <name evidence="4" type="ORF">LV75_002443</name>
</gene>
<proteinExistence type="predicted"/>
<dbReference type="InterPro" id="IPR001611">
    <property type="entry name" value="Leu-rich_rpt"/>
</dbReference>
<evidence type="ECO:0000256" key="1">
    <source>
        <dbReference type="ARBA" id="ARBA00022468"/>
    </source>
</evidence>
<dbReference type="Gene3D" id="3.80.10.10">
    <property type="entry name" value="Ribonuclease Inhibitor"/>
    <property type="match status" value="2"/>
</dbReference>
<dbReference type="InterPro" id="IPR027038">
    <property type="entry name" value="RanGap"/>
</dbReference>
<reference evidence="4 5" key="1">
    <citation type="submission" date="2022-06" db="EMBL/GenBank/DDBJ databases">
        <title>Genomic Encyclopedia of Archaeal and Bacterial Type Strains, Phase II (KMG-II): from individual species to whole genera.</title>
        <authorList>
            <person name="Goeker M."/>
        </authorList>
    </citation>
    <scope>NUCLEOTIDE SEQUENCE [LARGE SCALE GENOMIC DNA]</scope>
    <source>
        <strain evidence="4 5">DSM 44255</strain>
    </source>
</reference>
<name>A0ABT1IBE2_9PSEU</name>
<evidence type="ECO:0000256" key="2">
    <source>
        <dbReference type="ARBA" id="ARBA00022614"/>
    </source>
</evidence>
<organism evidence="4 5">
    <name type="scientific">Actinokineospora diospyrosa</name>
    <dbReference type="NCBI Taxonomy" id="103728"/>
    <lineage>
        <taxon>Bacteria</taxon>
        <taxon>Bacillati</taxon>
        <taxon>Actinomycetota</taxon>
        <taxon>Actinomycetes</taxon>
        <taxon>Pseudonocardiales</taxon>
        <taxon>Pseudonocardiaceae</taxon>
        <taxon>Actinokineospora</taxon>
    </lineage>
</organism>
<dbReference type="EMBL" id="JAMTCO010000006">
    <property type="protein sequence ID" value="MCP2269942.1"/>
    <property type="molecule type" value="Genomic_DNA"/>
</dbReference>
<keyword evidence="1" id="KW-0343">GTPase activation</keyword>
<sequence>MDNDGIDRILAGPPSKIAFRALCAAIDRAGNPPELIAKCAQGLAAWPDSAREAPWSWYAALAIGHSKATWPLVHALDVSVKHCQLLDVAFPDPRTRPEVRQMTTVTVGWMMSDRRVLDSFTDSLAHWPDLREVRVEYLSEHDDEMLARFAEHESAPRIESLSLITLGDSLLHSGLPTFRPPAGRPWRLRHVAVSGSDLAHLLRSGLAPDLRSADVLVRDLDEAAELAACPELARLERLGIGFRCGWNGHSTLMDLFAGNVIEQDNDACEAFFATADLSGLRELTVLGVELVLGRHGLGARGVDAIIASGVLGRLTALTLELLPIGDATITRVVDALDHERVEHLALADLVATDQTTAAFAAGSFPRLRHLDLSRNHLDAPGASRLAAEVDLPVLEHLDLGGRVGAIQGYYQNAVQPIGDAGASAWATSRNAKNLTHLNMSCCGLGVDGFTALMMSDQLAALATLNLSCNPCDGWPAALRDAPVWRTLRTLDLAGTGFEDAEVENLTLVGEAPELRGISLAYNPIGSDAARALARWAPLPQLWELDLHDTVIGDDGLVALAASQAAQSLLELDLEQDCSNPHARHGRQLPTEVIARSSFPSLDAMYLGIVDEYHGGRYYAGFPALVREQLAADPSTRTELLAFLAHLDESELSDTGPEEGGVLRSSRTRADHLAAYYSRVEKAREFIQIVKESTVE</sequence>
<comment type="caution">
    <text evidence="4">The sequence shown here is derived from an EMBL/GenBank/DDBJ whole genome shotgun (WGS) entry which is preliminary data.</text>
</comment>
<dbReference type="PANTHER" id="PTHR24113:SF12">
    <property type="entry name" value="RAN GTPASE-ACTIVATING PROTEIN 1"/>
    <property type="match status" value="1"/>
</dbReference>
<protein>
    <submittedName>
        <fullName evidence="4">Leucine Rich repeat</fullName>
    </submittedName>
</protein>
<dbReference type="Pfam" id="PF13516">
    <property type="entry name" value="LRR_6"/>
    <property type="match status" value="3"/>
</dbReference>
<dbReference type="InterPro" id="IPR032675">
    <property type="entry name" value="LRR_dom_sf"/>
</dbReference>